<evidence type="ECO:0000259" key="3">
    <source>
        <dbReference type="PROSITE" id="PS50930"/>
    </source>
</evidence>
<name>A0AA43RMT5_9ACTN</name>
<evidence type="ECO:0000259" key="2">
    <source>
        <dbReference type="PROSITE" id="PS50110"/>
    </source>
</evidence>
<dbReference type="Proteomes" id="UP001168575">
    <property type="component" value="Unassembled WGS sequence"/>
</dbReference>
<dbReference type="Gene3D" id="2.40.50.1020">
    <property type="entry name" value="LytTr DNA-binding domain"/>
    <property type="match status" value="1"/>
</dbReference>
<dbReference type="Pfam" id="PF04397">
    <property type="entry name" value="LytTR"/>
    <property type="match status" value="1"/>
</dbReference>
<dbReference type="Pfam" id="PF00072">
    <property type="entry name" value="Response_reg"/>
    <property type="match status" value="1"/>
</dbReference>
<dbReference type="InterPro" id="IPR011006">
    <property type="entry name" value="CheY-like_superfamily"/>
</dbReference>
<feature type="domain" description="Response regulatory" evidence="2">
    <location>
        <begin position="3"/>
        <end position="117"/>
    </location>
</feature>
<dbReference type="AlphaFoldDB" id="A0AA43RMT5"/>
<keyword evidence="1" id="KW-0597">Phosphoprotein</keyword>
<dbReference type="InterPro" id="IPR007492">
    <property type="entry name" value="LytTR_DNA-bd_dom"/>
</dbReference>
<keyword evidence="4" id="KW-0238">DNA-binding</keyword>
<dbReference type="GO" id="GO:0003677">
    <property type="term" value="F:DNA binding"/>
    <property type="evidence" value="ECO:0007669"/>
    <property type="project" value="UniProtKB-KW"/>
</dbReference>
<organism evidence="4 5">
    <name type="scientific">Phoenicibacter congonensis</name>
    <dbReference type="NCBI Taxonomy" id="1944646"/>
    <lineage>
        <taxon>Bacteria</taxon>
        <taxon>Bacillati</taxon>
        <taxon>Actinomycetota</taxon>
        <taxon>Coriobacteriia</taxon>
        <taxon>Eggerthellales</taxon>
        <taxon>Eggerthellaceae</taxon>
        <taxon>Phoenicibacter</taxon>
    </lineage>
</organism>
<dbReference type="SMART" id="SM00850">
    <property type="entry name" value="LytTR"/>
    <property type="match status" value="1"/>
</dbReference>
<dbReference type="PANTHER" id="PTHR37299:SF1">
    <property type="entry name" value="STAGE 0 SPORULATION PROTEIN A HOMOLOG"/>
    <property type="match status" value="1"/>
</dbReference>
<evidence type="ECO:0000313" key="4">
    <source>
        <dbReference type="EMBL" id="MDO4842552.1"/>
    </source>
</evidence>
<evidence type="ECO:0000313" key="5">
    <source>
        <dbReference type="Proteomes" id="UP001168575"/>
    </source>
</evidence>
<feature type="domain" description="HTH LytTR-type" evidence="3">
    <location>
        <begin position="132"/>
        <end position="237"/>
    </location>
</feature>
<comment type="caution">
    <text evidence="4">The sequence shown here is derived from an EMBL/GenBank/DDBJ whole genome shotgun (WGS) entry which is preliminary data.</text>
</comment>
<dbReference type="PANTHER" id="PTHR37299">
    <property type="entry name" value="TRANSCRIPTIONAL REGULATOR-RELATED"/>
    <property type="match status" value="1"/>
</dbReference>
<accession>A0AA43RMT5</accession>
<proteinExistence type="predicted"/>
<dbReference type="SUPFAM" id="SSF52172">
    <property type="entry name" value="CheY-like"/>
    <property type="match status" value="1"/>
</dbReference>
<dbReference type="EMBL" id="JAUMVS010000211">
    <property type="protein sequence ID" value="MDO4842552.1"/>
    <property type="molecule type" value="Genomic_DNA"/>
</dbReference>
<reference evidence="4" key="1">
    <citation type="submission" date="2023-07" db="EMBL/GenBank/DDBJ databases">
        <title>Between Cages and Wild: Unraveling the Impact of Captivity on Animal Microbiomes and Antimicrobial Resistance.</title>
        <authorList>
            <person name="Schmartz G.P."/>
            <person name="Rehner J."/>
            <person name="Schuff M.J."/>
            <person name="Becker S.L."/>
            <person name="Kravczyk M."/>
            <person name="Gurevich A."/>
            <person name="Francke R."/>
            <person name="Mueller R."/>
            <person name="Keller V."/>
            <person name="Keller A."/>
        </authorList>
    </citation>
    <scope>NUCLEOTIDE SEQUENCE</scope>
    <source>
        <strain evidence="4">S12M_St_49</strain>
    </source>
</reference>
<dbReference type="PROSITE" id="PS50110">
    <property type="entry name" value="RESPONSE_REGULATORY"/>
    <property type="match status" value="1"/>
</dbReference>
<feature type="modified residue" description="4-aspartylphosphate" evidence="1">
    <location>
        <position position="54"/>
    </location>
</feature>
<gene>
    <name evidence="4" type="ORF">Q3982_07755</name>
</gene>
<dbReference type="InterPro" id="IPR001789">
    <property type="entry name" value="Sig_transdc_resp-reg_receiver"/>
</dbReference>
<dbReference type="PROSITE" id="PS50930">
    <property type="entry name" value="HTH_LYTTR"/>
    <property type="match status" value="1"/>
</dbReference>
<dbReference type="InterPro" id="IPR046947">
    <property type="entry name" value="LytR-like"/>
</dbReference>
<evidence type="ECO:0000256" key="1">
    <source>
        <dbReference type="PROSITE-ProRule" id="PRU00169"/>
    </source>
</evidence>
<sequence length="237" mass="26021">MLSAIVVDDEKPARDELTFLLKEVGGVEVVAEAGCAAEAITALQNHPCDVLFLDINMPDANGLKLAGALRTLNFPPAVVFVSAYSEYAVDAFEVKAVDYLLKPVDEKRLKKAIEAVEKSVAFQHKAQKGKQIACEKAGKKVMVNASDILFCTARDDYAYVEAKDGKYFAPCSLSNIEKQLDGFGFMRIHRSYLVNLNCVEEAVTAENGAMTLKIANTDFEIPVSRRKIPLLKKAMQL</sequence>
<dbReference type="SMART" id="SM00448">
    <property type="entry name" value="REC"/>
    <property type="match status" value="1"/>
</dbReference>
<dbReference type="GO" id="GO:0000156">
    <property type="term" value="F:phosphorelay response regulator activity"/>
    <property type="evidence" value="ECO:0007669"/>
    <property type="project" value="InterPro"/>
</dbReference>
<dbReference type="Gene3D" id="3.40.50.2300">
    <property type="match status" value="1"/>
</dbReference>
<keyword evidence="5" id="KW-1185">Reference proteome</keyword>
<protein>
    <submittedName>
        <fullName evidence="4">LytTR family DNA-binding domain-containing protein</fullName>
    </submittedName>
</protein>